<dbReference type="GO" id="GO:0002949">
    <property type="term" value="P:tRNA threonylcarbamoyladenosine modification"/>
    <property type="evidence" value="ECO:0007669"/>
    <property type="project" value="InterPro"/>
</dbReference>
<dbReference type="Gene3D" id="3.30.420.40">
    <property type="match status" value="2"/>
</dbReference>
<organism evidence="2 3">
    <name type="scientific">Marseilla massiliensis</name>
    <dbReference type="NCBI Taxonomy" id="1841864"/>
    <lineage>
        <taxon>Bacteria</taxon>
        <taxon>Pseudomonadati</taxon>
        <taxon>Bacteroidota</taxon>
        <taxon>Bacteroidia</taxon>
        <taxon>Bacteroidales</taxon>
        <taxon>Prevotellaceae</taxon>
        <taxon>Marseilla</taxon>
    </lineage>
</organism>
<dbReference type="AlphaFoldDB" id="A0A938WLY0"/>
<dbReference type="SUPFAM" id="SSF53067">
    <property type="entry name" value="Actin-like ATPase domain"/>
    <property type="match status" value="2"/>
</dbReference>
<protein>
    <submittedName>
        <fullName evidence="2">tRNA (Adenosine(37)-N6)-threonylcarbamoyltransferase complex dimerization subunit type 1 TsaB</fullName>
    </submittedName>
</protein>
<dbReference type="NCBIfam" id="TIGR03725">
    <property type="entry name" value="T6A_YeaZ"/>
    <property type="match status" value="1"/>
</dbReference>
<gene>
    <name evidence="2" type="primary">tsaB</name>
    <name evidence="2" type="ORF">H6B30_03745</name>
</gene>
<feature type="domain" description="Gcp-like" evidence="1">
    <location>
        <begin position="35"/>
        <end position="147"/>
    </location>
</feature>
<dbReference type="GO" id="GO:0005829">
    <property type="term" value="C:cytosol"/>
    <property type="evidence" value="ECO:0007669"/>
    <property type="project" value="TreeGrafter"/>
</dbReference>
<dbReference type="Proteomes" id="UP000764045">
    <property type="component" value="Unassembled WGS sequence"/>
</dbReference>
<keyword evidence="3" id="KW-1185">Reference proteome</keyword>
<name>A0A938WLY0_9BACT</name>
<comment type="caution">
    <text evidence="2">The sequence shown here is derived from an EMBL/GenBank/DDBJ whole genome shotgun (WGS) entry which is preliminary data.</text>
</comment>
<evidence type="ECO:0000259" key="1">
    <source>
        <dbReference type="Pfam" id="PF00814"/>
    </source>
</evidence>
<dbReference type="RefSeq" id="WP_205108054.1">
    <property type="nucleotide sequence ID" value="NZ_CAWUJD010000001.1"/>
</dbReference>
<proteinExistence type="predicted"/>
<dbReference type="InterPro" id="IPR000905">
    <property type="entry name" value="Gcp-like_dom"/>
</dbReference>
<dbReference type="EMBL" id="JACJJL010000004">
    <property type="protein sequence ID" value="MBM6660875.1"/>
    <property type="molecule type" value="Genomic_DNA"/>
</dbReference>
<dbReference type="PANTHER" id="PTHR11735">
    <property type="entry name" value="TRNA N6-ADENOSINE THREONYLCARBAMOYLTRANSFERASE"/>
    <property type="match status" value="1"/>
</dbReference>
<dbReference type="CDD" id="cd24032">
    <property type="entry name" value="ASKHA_NBD_TsaB"/>
    <property type="match status" value="1"/>
</dbReference>
<dbReference type="InterPro" id="IPR022496">
    <property type="entry name" value="T6A_TsaB"/>
</dbReference>
<evidence type="ECO:0000313" key="3">
    <source>
        <dbReference type="Proteomes" id="UP000764045"/>
    </source>
</evidence>
<sequence length="230" mass="24882">MSCILHIETSTNVCSVAVSEDGACLFSREDFGGPNHAVKLGTFVDEALTFVDGHVAGLDAVAVSCGPGSYTGLRIGVSMAKGICYGRGVSLLSVPTLELLCVPVLLNHDEIEDDALLCPMIDARRMEVYAGVYDRALRPVREVGADVVGPDTYRDYLDRHPVYFFGDGAAKCIDAIAHPNARLIEGISPLAKWMMPLAEKRLAGGKVEDVAYFVPFYLKDFVAKTPRKLL</sequence>
<dbReference type="PANTHER" id="PTHR11735:SF11">
    <property type="entry name" value="TRNA THREONYLCARBAMOYLADENOSINE BIOSYNTHESIS PROTEIN TSAB"/>
    <property type="match status" value="1"/>
</dbReference>
<evidence type="ECO:0000313" key="2">
    <source>
        <dbReference type="EMBL" id="MBM6660875.1"/>
    </source>
</evidence>
<reference evidence="2 3" key="1">
    <citation type="journal article" date="2021" name="Sci. Rep.">
        <title>The distribution of antibiotic resistance genes in chicken gut microbiota commensals.</title>
        <authorList>
            <person name="Juricova H."/>
            <person name="Matiasovicova J."/>
            <person name="Kubasova T."/>
            <person name="Cejkova D."/>
            <person name="Rychlik I."/>
        </authorList>
    </citation>
    <scope>NUCLEOTIDE SEQUENCE [LARGE SCALE GENOMIC DNA]</scope>
    <source>
        <strain evidence="2 3">An819</strain>
    </source>
</reference>
<accession>A0A938WLY0</accession>
<dbReference type="InterPro" id="IPR043129">
    <property type="entry name" value="ATPase_NBD"/>
</dbReference>
<dbReference type="Pfam" id="PF00814">
    <property type="entry name" value="TsaD"/>
    <property type="match status" value="1"/>
</dbReference>